<dbReference type="PANTHER" id="PTHR42770:SF7">
    <property type="entry name" value="MEMBRANE PROTEIN"/>
    <property type="match status" value="1"/>
</dbReference>
<feature type="transmembrane region" description="Helical" evidence="6">
    <location>
        <begin position="436"/>
        <end position="453"/>
    </location>
</feature>
<feature type="transmembrane region" description="Helical" evidence="6">
    <location>
        <begin position="61"/>
        <end position="83"/>
    </location>
</feature>
<dbReference type="RefSeq" id="WP_125671643.1">
    <property type="nucleotide sequence ID" value="NZ_RCOS01000102.1"/>
</dbReference>
<feature type="transmembrane region" description="Helical" evidence="6">
    <location>
        <begin position="507"/>
        <end position="525"/>
    </location>
</feature>
<dbReference type="AlphaFoldDB" id="A0A3R9PE83"/>
<gene>
    <name evidence="7" type="ORF">D6D85_08890</name>
</gene>
<evidence type="ECO:0000313" key="8">
    <source>
        <dbReference type="Proteomes" id="UP000277582"/>
    </source>
</evidence>
<feature type="transmembrane region" description="Helical" evidence="6">
    <location>
        <begin position="279"/>
        <end position="305"/>
    </location>
</feature>
<feature type="transmembrane region" description="Helical" evidence="6">
    <location>
        <begin position="104"/>
        <end position="129"/>
    </location>
</feature>
<feature type="transmembrane region" description="Helical" evidence="6">
    <location>
        <begin position="473"/>
        <end position="495"/>
    </location>
</feature>
<evidence type="ECO:0000256" key="1">
    <source>
        <dbReference type="ARBA" id="ARBA00004651"/>
    </source>
</evidence>
<reference evidence="7 8" key="1">
    <citation type="submission" date="2018-10" db="EMBL/GenBank/DDBJ databases">
        <title>Co-occurring genomic capacity for anaerobic methane metabolism and dissimilatory sulfite reduction discovered in the Korarchaeota.</title>
        <authorList>
            <person name="Mckay L.J."/>
            <person name="Dlakic M."/>
            <person name="Fields M.W."/>
            <person name="Delmont T.O."/>
            <person name="Eren A.M."/>
            <person name="Jay Z.J."/>
            <person name="Klingelsmith K.B."/>
            <person name="Rusch D.B."/>
            <person name="Inskeep W.P."/>
        </authorList>
    </citation>
    <scope>NUCLEOTIDE SEQUENCE [LARGE SCALE GENOMIC DNA]</scope>
    <source>
        <strain evidence="7 8">MDKW</strain>
    </source>
</reference>
<feature type="transmembrane region" description="Helical" evidence="6">
    <location>
        <begin position="27"/>
        <end position="49"/>
    </location>
</feature>
<keyword evidence="5 6" id="KW-0472">Membrane</keyword>
<dbReference type="Pfam" id="PF13520">
    <property type="entry name" value="AA_permease_2"/>
    <property type="match status" value="1"/>
</dbReference>
<dbReference type="GO" id="GO:0022857">
    <property type="term" value="F:transmembrane transporter activity"/>
    <property type="evidence" value="ECO:0007669"/>
    <property type="project" value="InterPro"/>
</dbReference>
<feature type="transmembrane region" description="Helical" evidence="6">
    <location>
        <begin position="346"/>
        <end position="366"/>
    </location>
</feature>
<comment type="subcellular location">
    <subcellularLocation>
        <location evidence="1">Cell membrane</location>
        <topology evidence="1">Multi-pass membrane protein</topology>
    </subcellularLocation>
</comment>
<protein>
    <submittedName>
        <fullName evidence="7">APC family permease</fullName>
    </submittedName>
</protein>
<evidence type="ECO:0000256" key="4">
    <source>
        <dbReference type="ARBA" id="ARBA00022989"/>
    </source>
</evidence>
<keyword evidence="4 6" id="KW-1133">Transmembrane helix</keyword>
<dbReference type="PANTHER" id="PTHR42770">
    <property type="entry name" value="AMINO ACID TRANSPORTER-RELATED"/>
    <property type="match status" value="1"/>
</dbReference>
<evidence type="ECO:0000256" key="5">
    <source>
        <dbReference type="ARBA" id="ARBA00023136"/>
    </source>
</evidence>
<keyword evidence="8" id="KW-1185">Reference proteome</keyword>
<dbReference type="OrthoDB" id="43026at2157"/>
<feature type="transmembrane region" description="Helical" evidence="6">
    <location>
        <begin position="149"/>
        <end position="172"/>
    </location>
</feature>
<evidence type="ECO:0000256" key="2">
    <source>
        <dbReference type="ARBA" id="ARBA00022475"/>
    </source>
</evidence>
<evidence type="ECO:0000313" key="7">
    <source>
        <dbReference type="EMBL" id="RSN74021.1"/>
    </source>
</evidence>
<name>A0A3R9PE83_9CREN</name>
<feature type="transmembrane region" description="Helical" evidence="6">
    <location>
        <begin position="237"/>
        <end position="258"/>
    </location>
</feature>
<sequence length="546" mass="60292">MSDTSSEGIVPKEVFARRASGLVREASLIDAFSFGFLNQGPAVAIWTLLSWGIWLFPSGHILNSIWIATALGIFGAALTWGILGASMPRSGGSYIYNTRILHPAIGMAVSFAEYFVWWLWGIILAPWVADPGLTTLFGMLDMPEAAEWCASPMGMFIVASIINLLGYLFTFYGLRFYLWHQRTMMILSIICLAVVGIILGTHTHEEFVQAWNALAAQYGSLDYDSMIKAAMEVDPRVFAPSASMIAGTLGLVVVNAWWARYGLDLNVMAGEIKRPQRNIIIAQISSVVAPAIFVLIFAILVPNIIGNDFMYALSVADNVGLDGYNMPFPANYVGITRVFLDTSTTLGAILAVIAALSFIICDYMYIPLGYVAASRIAVAWGMDRMGPKWFSEVSPKWASPVKNLTFFFIVSELGIALYCFGGAGPISSLDCPATEGISLWGVTAIGAMIFPFVRKVKSVWETSPYRNWRIGPIPIITITAIVDLINVAIIEYFYYTTPELEGITPEGLIAFLFVWTGGMLWWAFWRWKNKKEGIDIDLAWKELPPE</sequence>
<keyword evidence="2" id="KW-1003">Cell membrane</keyword>
<dbReference type="Gene3D" id="1.20.1740.10">
    <property type="entry name" value="Amino acid/polyamine transporter I"/>
    <property type="match status" value="1"/>
</dbReference>
<comment type="caution">
    <text evidence="7">The sequence shown here is derived from an EMBL/GenBank/DDBJ whole genome shotgun (WGS) entry which is preliminary data.</text>
</comment>
<dbReference type="Proteomes" id="UP000277582">
    <property type="component" value="Unassembled WGS sequence"/>
</dbReference>
<dbReference type="InterPro" id="IPR002293">
    <property type="entry name" value="AA/rel_permease1"/>
</dbReference>
<dbReference type="PIRSF" id="PIRSF006060">
    <property type="entry name" value="AA_transporter"/>
    <property type="match status" value="1"/>
</dbReference>
<evidence type="ECO:0000256" key="3">
    <source>
        <dbReference type="ARBA" id="ARBA00022692"/>
    </source>
</evidence>
<dbReference type="GO" id="GO:0005886">
    <property type="term" value="C:plasma membrane"/>
    <property type="evidence" value="ECO:0007669"/>
    <property type="project" value="UniProtKB-SubCell"/>
</dbReference>
<proteinExistence type="predicted"/>
<accession>A0A3R9PE83</accession>
<feature type="transmembrane region" description="Helical" evidence="6">
    <location>
        <begin position="404"/>
        <end position="424"/>
    </location>
</feature>
<dbReference type="InterPro" id="IPR050367">
    <property type="entry name" value="APC_superfamily"/>
</dbReference>
<feature type="transmembrane region" description="Helical" evidence="6">
    <location>
        <begin position="184"/>
        <end position="202"/>
    </location>
</feature>
<organism evidence="7 8">
    <name type="scientific">Candidatus Methanodesulfokora washburnensis</name>
    <dbReference type="NCBI Taxonomy" id="2478471"/>
    <lineage>
        <taxon>Archaea</taxon>
        <taxon>Thermoproteota</taxon>
        <taxon>Candidatus Korarchaeia</taxon>
        <taxon>Candidatus Korarchaeia incertae sedis</taxon>
        <taxon>Candidatus Methanodesulfokora</taxon>
    </lineage>
</organism>
<dbReference type="EMBL" id="RCOS01000102">
    <property type="protein sequence ID" value="RSN74021.1"/>
    <property type="molecule type" value="Genomic_DNA"/>
</dbReference>
<evidence type="ECO:0000256" key="6">
    <source>
        <dbReference type="SAM" id="Phobius"/>
    </source>
</evidence>
<keyword evidence="3 6" id="KW-0812">Transmembrane</keyword>